<evidence type="ECO:0000256" key="1">
    <source>
        <dbReference type="SAM" id="SignalP"/>
    </source>
</evidence>
<name>A0A0G4HZG8_9ALVE</name>
<dbReference type="InterPro" id="IPR014882">
    <property type="entry name" value="CathepsinC_exc"/>
</dbReference>
<dbReference type="AlphaFoldDB" id="A0A0G4HZG8"/>
<dbReference type="InterPro" id="IPR036496">
    <property type="entry name" value="CathepsinC_exc_dom_sf"/>
</dbReference>
<accession>A0A0G4HZG8</accession>
<feature type="signal peptide" evidence="1">
    <location>
        <begin position="1"/>
        <end position="23"/>
    </location>
</feature>
<sequence length="60" mass="6588">MGSRSLTFLGLFFFSGWVALVQADLPVHCLRHQVSGSWVVKVSEMNSARSSCGHTHPDNV</sequence>
<reference evidence="3" key="1">
    <citation type="submission" date="2014-11" db="EMBL/GenBank/DDBJ databases">
        <authorList>
            <person name="Otto D Thomas"/>
            <person name="Naeem Raeece"/>
        </authorList>
    </citation>
    <scope>NUCLEOTIDE SEQUENCE</scope>
</reference>
<dbReference type="Pfam" id="PF08773">
    <property type="entry name" value="CathepsinC_exc"/>
    <property type="match status" value="1"/>
</dbReference>
<evidence type="ECO:0000259" key="2">
    <source>
        <dbReference type="Pfam" id="PF08773"/>
    </source>
</evidence>
<dbReference type="EMBL" id="CDMZ01004503">
    <property type="protein sequence ID" value="CEM49944.1"/>
    <property type="molecule type" value="Genomic_DNA"/>
</dbReference>
<organism evidence="3">
    <name type="scientific">Chromera velia CCMP2878</name>
    <dbReference type="NCBI Taxonomy" id="1169474"/>
    <lineage>
        <taxon>Eukaryota</taxon>
        <taxon>Sar</taxon>
        <taxon>Alveolata</taxon>
        <taxon>Colpodellida</taxon>
        <taxon>Chromeraceae</taxon>
        <taxon>Chromera</taxon>
    </lineage>
</organism>
<gene>
    <name evidence="3" type="ORF">Cvel_33944</name>
</gene>
<feature type="chain" id="PRO_5005192393" description="Cathepsin C exclusion domain-containing protein" evidence="1">
    <location>
        <begin position="24"/>
        <end position="60"/>
    </location>
</feature>
<protein>
    <recommendedName>
        <fullName evidence="2">Cathepsin C exclusion domain-containing protein</fullName>
    </recommendedName>
</protein>
<proteinExistence type="predicted"/>
<feature type="non-terminal residue" evidence="3">
    <location>
        <position position="60"/>
    </location>
</feature>
<dbReference type="SUPFAM" id="SSF75001">
    <property type="entry name" value="Dipeptidyl peptidase I (cathepsin C), exclusion domain"/>
    <property type="match status" value="1"/>
</dbReference>
<keyword evidence="1" id="KW-0732">Signal</keyword>
<feature type="domain" description="Cathepsin C exclusion" evidence="2">
    <location>
        <begin position="24"/>
        <end position="59"/>
    </location>
</feature>
<evidence type="ECO:0000313" key="3">
    <source>
        <dbReference type="EMBL" id="CEM49944.1"/>
    </source>
</evidence>